<gene>
    <name evidence="8" type="ORF">QR680_002497</name>
</gene>
<comment type="subcellular location">
    <subcellularLocation>
        <location evidence="1">Endomembrane system</location>
        <topology evidence="1">Multi-pass membrane protein</topology>
    </subcellularLocation>
</comment>
<keyword evidence="9" id="KW-1185">Reference proteome</keyword>
<feature type="transmembrane region" description="Helical" evidence="6">
    <location>
        <begin position="107"/>
        <end position="125"/>
    </location>
</feature>
<dbReference type="PANTHER" id="PTHR23510">
    <property type="entry name" value="INNER MEMBRANE TRANSPORT PROTEIN YAJR"/>
    <property type="match status" value="1"/>
</dbReference>
<feature type="transmembrane region" description="Helical" evidence="6">
    <location>
        <begin position="814"/>
        <end position="833"/>
    </location>
</feature>
<dbReference type="GO" id="GO:0012505">
    <property type="term" value="C:endomembrane system"/>
    <property type="evidence" value="ECO:0007669"/>
    <property type="project" value="UniProtKB-SubCell"/>
</dbReference>
<dbReference type="CDD" id="cd17326">
    <property type="entry name" value="MFS_MFSD8"/>
    <property type="match status" value="1"/>
</dbReference>
<feature type="transmembrane region" description="Helical" evidence="6">
    <location>
        <begin position="258"/>
        <end position="277"/>
    </location>
</feature>
<dbReference type="PANTHER" id="PTHR23510:SF3">
    <property type="entry name" value="MAJOR FACILITATOR SUPERFAMILY DOMAIN-CONTAINING PROTEIN 8"/>
    <property type="match status" value="1"/>
</dbReference>
<reference evidence="8" key="1">
    <citation type="submission" date="2023-06" db="EMBL/GenBank/DDBJ databases">
        <title>Genomic analysis of the entomopathogenic nematode Steinernema hermaphroditum.</title>
        <authorList>
            <person name="Schwarz E.M."/>
            <person name="Heppert J.K."/>
            <person name="Baniya A."/>
            <person name="Schwartz H.T."/>
            <person name="Tan C.-H."/>
            <person name="Antoshechkin I."/>
            <person name="Sternberg P.W."/>
            <person name="Goodrich-Blair H."/>
            <person name="Dillman A.R."/>
        </authorList>
    </citation>
    <scope>NUCLEOTIDE SEQUENCE</scope>
    <source>
        <strain evidence="8">PS9179</strain>
        <tissue evidence="8">Whole animal</tissue>
    </source>
</reference>
<comment type="caution">
    <text evidence="8">The sequence shown here is derived from an EMBL/GenBank/DDBJ whole genome shotgun (WGS) entry which is preliminary data.</text>
</comment>
<feature type="transmembrane region" description="Helical" evidence="6">
    <location>
        <begin position="558"/>
        <end position="585"/>
    </location>
</feature>
<feature type="transmembrane region" description="Helical" evidence="6">
    <location>
        <begin position="331"/>
        <end position="351"/>
    </location>
</feature>
<evidence type="ECO:0000259" key="7">
    <source>
        <dbReference type="PROSITE" id="PS50850"/>
    </source>
</evidence>
<evidence type="ECO:0000313" key="8">
    <source>
        <dbReference type="EMBL" id="KAK0398248.1"/>
    </source>
</evidence>
<keyword evidence="4 6" id="KW-1133">Transmembrane helix</keyword>
<evidence type="ECO:0000256" key="3">
    <source>
        <dbReference type="ARBA" id="ARBA00022692"/>
    </source>
</evidence>
<protein>
    <recommendedName>
        <fullName evidence="7">Major facilitator superfamily (MFS) profile domain-containing protein</fullName>
    </recommendedName>
</protein>
<dbReference type="GO" id="GO:0005765">
    <property type="term" value="C:lysosomal membrane"/>
    <property type="evidence" value="ECO:0007669"/>
    <property type="project" value="TreeGrafter"/>
</dbReference>
<dbReference type="AlphaFoldDB" id="A0AA39H4P6"/>
<keyword evidence="5 6" id="KW-0472">Membrane</keyword>
<dbReference type="Pfam" id="PF07690">
    <property type="entry name" value="MFS_1"/>
    <property type="match status" value="2"/>
</dbReference>
<dbReference type="InterPro" id="IPR011701">
    <property type="entry name" value="MFS"/>
</dbReference>
<feature type="transmembrane region" description="Helical" evidence="6">
    <location>
        <begin position="137"/>
        <end position="159"/>
    </location>
</feature>
<dbReference type="GO" id="GO:0022857">
    <property type="term" value="F:transmembrane transporter activity"/>
    <property type="evidence" value="ECO:0007669"/>
    <property type="project" value="InterPro"/>
</dbReference>
<feature type="transmembrane region" description="Helical" evidence="6">
    <location>
        <begin position="212"/>
        <end position="232"/>
    </location>
</feature>
<dbReference type="InterPro" id="IPR020846">
    <property type="entry name" value="MFS_dom"/>
</dbReference>
<dbReference type="PROSITE" id="PS50850">
    <property type="entry name" value="MFS"/>
    <property type="match status" value="1"/>
</dbReference>
<keyword evidence="3 6" id="KW-0812">Transmembrane</keyword>
<organism evidence="8 9">
    <name type="scientific">Steinernema hermaphroditum</name>
    <dbReference type="NCBI Taxonomy" id="289476"/>
    <lineage>
        <taxon>Eukaryota</taxon>
        <taxon>Metazoa</taxon>
        <taxon>Ecdysozoa</taxon>
        <taxon>Nematoda</taxon>
        <taxon>Chromadorea</taxon>
        <taxon>Rhabditida</taxon>
        <taxon>Tylenchina</taxon>
        <taxon>Panagrolaimomorpha</taxon>
        <taxon>Strongyloidoidea</taxon>
        <taxon>Steinernematidae</taxon>
        <taxon>Steinernema</taxon>
    </lineage>
</organism>
<evidence type="ECO:0000256" key="6">
    <source>
        <dbReference type="SAM" id="Phobius"/>
    </source>
</evidence>
<feature type="transmembrane region" description="Helical" evidence="6">
    <location>
        <begin position="785"/>
        <end position="802"/>
    </location>
</feature>
<evidence type="ECO:0000256" key="4">
    <source>
        <dbReference type="ARBA" id="ARBA00022989"/>
    </source>
</evidence>
<dbReference type="Proteomes" id="UP001175271">
    <property type="component" value="Unassembled WGS sequence"/>
</dbReference>
<evidence type="ECO:0000256" key="1">
    <source>
        <dbReference type="ARBA" id="ARBA00004127"/>
    </source>
</evidence>
<feature type="transmembrane region" description="Helical" evidence="6">
    <location>
        <begin position="685"/>
        <end position="705"/>
    </location>
</feature>
<feature type="transmembrane region" description="Helical" evidence="6">
    <location>
        <begin position="432"/>
        <end position="449"/>
    </location>
</feature>
<feature type="transmembrane region" description="Helical" evidence="6">
    <location>
        <begin position="490"/>
        <end position="512"/>
    </location>
</feature>
<feature type="domain" description="Major facilitator superfamily (MFS) profile" evidence="7">
    <location>
        <begin position="39"/>
        <end position="483"/>
    </location>
</feature>
<evidence type="ECO:0000256" key="2">
    <source>
        <dbReference type="ARBA" id="ARBA00022448"/>
    </source>
</evidence>
<evidence type="ECO:0000256" key="5">
    <source>
        <dbReference type="ARBA" id="ARBA00023136"/>
    </source>
</evidence>
<feature type="transmembrane region" description="Helical" evidence="6">
    <location>
        <begin position="297"/>
        <end position="319"/>
    </location>
</feature>
<feature type="transmembrane region" description="Helical" evidence="6">
    <location>
        <begin position="461"/>
        <end position="478"/>
    </location>
</feature>
<dbReference type="InterPro" id="IPR036259">
    <property type="entry name" value="MFS_trans_sf"/>
</dbReference>
<feature type="transmembrane region" description="Helical" evidence="6">
    <location>
        <begin position="391"/>
        <end position="411"/>
    </location>
</feature>
<evidence type="ECO:0000313" key="9">
    <source>
        <dbReference type="Proteomes" id="UP001175271"/>
    </source>
</evidence>
<dbReference type="Gene3D" id="1.20.1250.20">
    <property type="entry name" value="MFS general substrate transporter like domains"/>
    <property type="match status" value="2"/>
</dbReference>
<dbReference type="InterPro" id="IPR051068">
    <property type="entry name" value="MFS_Domain-Containing_Protein"/>
</dbReference>
<feature type="transmembrane region" description="Helical" evidence="6">
    <location>
        <begin position="171"/>
        <end position="192"/>
    </location>
</feature>
<keyword evidence="2" id="KW-0813">Transport</keyword>
<feature type="transmembrane region" description="Helical" evidence="6">
    <location>
        <begin position="76"/>
        <end position="95"/>
    </location>
</feature>
<accession>A0AA39H4P6</accession>
<feature type="transmembrane region" description="Helical" evidence="6">
    <location>
        <begin position="744"/>
        <end position="764"/>
    </location>
</feature>
<feature type="transmembrane region" description="Helical" evidence="6">
    <location>
        <begin position="654"/>
        <end position="673"/>
    </location>
</feature>
<name>A0AA39H4P6_9BILA</name>
<feature type="transmembrane region" description="Helical" evidence="6">
    <location>
        <begin position="40"/>
        <end position="64"/>
    </location>
</feature>
<dbReference type="EMBL" id="JAUCMV010000005">
    <property type="protein sequence ID" value="KAK0398248.1"/>
    <property type="molecule type" value="Genomic_DNA"/>
</dbReference>
<dbReference type="SUPFAM" id="SSF103473">
    <property type="entry name" value="MFS general substrate transporter"/>
    <property type="match status" value="2"/>
</dbReference>
<sequence>MRPFNDEYDPLTAPEIEKDKAHEPSTVSNFEEKKTCWTSIWLCNALQLLCGVQFSIYFTSMWPYLSTIDHEADIDFLGWVVAAFSVGQALSSPVFGFWSQKTGSTKYPAVCGLACMSVGNLFYAMLPNLEWGSVKWIMLGARFVTGFGAGTLGVLRAYTSNASVPKDRARAVAIGIASFVLGLSFGPAIQAMFSPVGQGATLLGFVFDVYTIPAYLMILVALTGIVLFLSLFQEKLAGVLTKEELQDPNVVMPKFDKIAAATCIFMWAAQCSVATNIEVLATPTTIVLYNWNNQEAIFYNGIMQTVSCLISVSMYFVIAFTPIGKIDRRKLVVFGLLCFISYHIVNIPWPFYEHGLDYIKLAPNSTVEDTEYSGGCLREYTWCETTARVPFLLYVFTAIVSFGLAFPFMAAPNGTLFSEVLGPRRQGMMQGIFEFFGSVARCLGPLYSTAMFEKSGYKGPIYVQLCILSLGVLLIIIFRNRMDGSNVKWIMLGARFITGFGTGTLGVLRAYIANASVPKDRARAVSIGIASFVLGLSSGPAIQSALSFIGEGTTVFGLVFDVYTVAAYLMIIVAAVGIVIFLLVFQENLAGVLTKEELQDPNISLPKFDRVAAATCIYVWAAQCTVATNLDVLATPTTIALYNWNNQEAIRYNGLIRTVSCLISVSMYFVFAFSPVRKISRKTLIVFGLSCFISYHVVNIPWPFYEHGLDYIKYAPNSTIEDMEYSGGCLREYIWCETTARIPFALYLLTAVISLGLGFPFMGAPNGTLYTEVLGPRRQGMMQGVFEFFGSVVRCVGPLYATALFETSGYKGPIIIQLCILTVGVVLVTVFRNRLVPMQVQRKQSRPEDTVNA</sequence>
<proteinExistence type="predicted"/>